<evidence type="ECO:0000313" key="2">
    <source>
        <dbReference type="Proteomes" id="UP000678499"/>
    </source>
</evidence>
<proteinExistence type="predicted"/>
<dbReference type="Proteomes" id="UP000678499">
    <property type="component" value="Unassembled WGS sequence"/>
</dbReference>
<sequence>MPTVKYFGRPTQQQGKYLWDLLGNLKNFGVGRIFVRQMEVAEHPGEMSFYKVVSVKPAMDEKHVKEEVLCERVFRGVKMERGRPVVVNPKIQDWQLVPKSMEKLYVDFKAVDPTIKKLPSLLNVPPLMKEILAGNKGNADTVKVPYKYDEELKNAVVASEGEKPDVTFDDSAPRLHTTSRALYENLEEFEKVLAEIPEDTKEEMIMGRKLFREFLDKVEGHATHEIPKK</sequence>
<gene>
    <name evidence="1" type="ORF">NMOB1V02_LOCUS8935</name>
</gene>
<organism evidence="1">
    <name type="scientific">Notodromas monacha</name>
    <dbReference type="NCBI Taxonomy" id="399045"/>
    <lineage>
        <taxon>Eukaryota</taxon>
        <taxon>Metazoa</taxon>
        <taxon>Ecdysozoa</taxon>
        <taxon>Arthropoda</taxon>
        <taxon>Crustacea</taxon>
        <taxon>Oligostraca</taxon>
        <taxon>Ostracoda</taxon>
        <taxon>Podocopa</taxon>
        <taxon>Podocopida</taxon>
        <taxon>Cypridocopina</taxon>
        <taxon>Cypridoidea</taxon>
        <taxon>Cyprididae</taxon>
        <taxon>Notodromas</taxon>
    </lineage>
</organism>
<dbReference type="GO" id="GO:0005739">
    <property type="term" value="C:mitochondrion"/>
    <property type="evidence" value="ECO:0007669"/>
    <property type="project" value="InterPro"/>
</dbReference>
<reference evidence="1" key="1">
    <citation type="submission" date="2020-11" db="EMBL/GenBank/DDBJ databases">
        <authorList>
            <person name="Tran Van P."/>
        </authorList>
    </citation>
    <scope>NUCLEOTIDE SEQUENCE</scope>
</reference>
<keyword evidence="2" id="KW-1185">Reference proteome</keyword>
<protein>
    <submittedName>
        <fullName evidence="1">Uncharacterized protein</fullName>
    </submittedName>
</protein>
<dbReference type="GO" id="GO:0003735">
    <property type="term" value="F:structural constituent of ribosome"/>
    <property type="evidence" value="ECO:0007669"/>
    <property type="project" value="InterPro"/>
</dbReference>
<evidence type="ECO:0000313" key="1">
    <source>
        <dbReference type="EMBL" id="CAD7281287.1"/>
    </source>
</evidence>
<dbReference type="PANTHER" id="PTHR28589">
    <property type="entry name" value="28S RIBOSOMAL PROTEIN S34, MITOCHONDRIAL"/>
    <property type="match status" value="1"/>
</dbReference>
<dbReference type="InterPro" id="IPR032053">
    <property type="entry name" value="Ribosomal_mS34"/>
</dbReference>
<accession>A0A7R9GI53</accession>
<dbReference type="Pfam" id="PF16053">
    <property type="entry name" value="MRP-S34"/>
    <property type="match status" value="1"/>
</dbReference>
<dbReference type="PANTHER" id="PTHR28589:SF1">
    <property type="entry name" value="SMALL RIBOSOMAL SUBUNIT PROTEIN MS34"/>
    <property type="match status" value="1"/>
</dbReference>
<dbReference type="AlphaFoldDB" id="A0A7R9GI53"/>
<dbReference type="EMBL" id="OA884783">
    <property type="protein sequence ID" value="CAD7281287.1"/>
    <property type="molecule type" value="Genomic_DNA"/>
</dbReference>
<name>A0A7R9GI53_9CRUS</name>
<dbReference type="EMBL" id="CAJPEX010002746">
    <property type="protein sequence ID" value="CAG0921439.1"/>
    <property type="molecule type" value="Genomic_DNA"/>
</dbReference>
<dbReference type="OrthoDB" id="16434at2759"/>